<reference evidence="1 2" key="1">
    <citation type="journal article" date="2019" name="ISME J.">
        <title>Candidatus Macondimonas diazotrophica, a novel gammaproteobacterial genus dominating crude-oil-contaminated coastal sediments.</title>
        <authorList>
            <person name="Karthikeyan S."/>
            <person name="Konstantinidis K."/>
        </authorList>
    </citation>
    <scope>NUCLEOTIDE SEQUENCE [LARGE SCALE GENOMIC DNA]</scope>
    <source>
        <strain evidence="1 2">KTK01</strain>
    </source>
</reference>
<sequence>MTESHSRKIDDEKCVAHYTPFESGMKILTSNELRLGRVERLCDPRERTFGWIEIDSFVEDGSSTLDFVRRESKITAAQERFQKNCRILCTCTRIAGEHTFCPVESSAYGRPRMWAQYGGKGEGLCLVLDRNKVQTALKKKAEHPRYLLEGEVAYYPWLSQGGGGASLSSDPDIDWDTVNVFDLVNENEMIRSTLFRKSIDWRDESEYRWLLYSEESGDVSLQLNQCLAGIVLGPNAQNESDIETVLAYCQRFQRPCYRLEYWHPKYRITELGWR</sequence>
<dbReference type="InterPro" id="IPR021352">
    <property type="entry name" value="DUF2971"/>
</dbReference>
<dbReference type="AlphaFoldDB" id="A0A4Z0F9K8"/>
<comment type="caution">
    <text evidence="1">The sequence shown here is derived from an EMBL/GenBank/DDBJ whole genome shotgun (WGS) entry which is preliminary data.</text>
</comment>
<keyword evidence="2" id="KW-1185">Reference proteome</keyword>
<accession>A0A4Z0F9K8</accession>
<evidence type="ECO:0000313" key="2">
    <source>
        <dbReference type="Proteomes" id="UP000297890"/>
    </source>
</evidence>
<gene>
    <name evidence="1" type="ORF">E4680_08535</name>
</gene>
<name>A0A4Z0F9K8_9GAMM</name>
<dbReference type="EMBL" id="SRIO01000010">
    <property type="protein sequence ID" value="TFZ82285.1"/>
    <property type="molecule type" value="Genomic_DNA"/>
</dbReference>
<evidence type="ECO:0000313" key="1">
    <source>
        <dbReference type="EMBL" id="TFZ82285.1"/>
    </source>
</evidence>
<dbReference type="Proteomes" id="UP000297890">
    <property type="component" value="Unassembled WGS sequence"/>
</dbReference>
<dbReference type="OrthoDB" id="4119964at2"/>
<protein>
    <submittedName>
        <fullName evidence="1">DUF2971 domain-containing protein</fullName>
    </submittedName>
</protein>
<organism evidence="1 2">
    <name type="scientific">Candidatus Macondimonas diazotrophica</name>
    <dbReference type="NCBI Taxonomy" id="2305248"/>
    <lineage>
        <taxon>Bacteria</taxon>
        <taxon>Pseudomonadati</taxon>
        <taxon>Pseudomonadota</taxon>
        <taxon>Gammaproteobacteria</taxon>
        <taxon>Chromatiales</taxon>
        <taxon>Ectothiorhodospiraceae</taxon>
        <taxon>Candidatus Macondimonas</taxon>
    </lineage>
</organism>
<dbReference type="Pfam" id="PF11185">
    <property type="entry name" value="DUF2971"/>
    <property type="match status" value="1"/>
</dbReference>
<dbReference type="RefSeq" id="WP_135281990.1">
    <property type="nucleotide sequence ID" value="NZ_SRIO01000010.1"/>
</dbReference>
<proteinExistence type="predicted"/>